<evidence type="ECO:0000256" key="7">
    <source>
        <dbReference type="ARBA" id="ARBA00067609"/>
    </source>
</evidence>
<dbReference type="NCBIfam" id="NF008035">
    <property type="entry name" value="PRK10767.1"/>
    <property type="match status" value="1"/>
</dbReference>
<evidence type="ECO:0000256" key="5">
    <source>
        <dbReference type="ARBA" id="ARBA00023186"/>
    </source>
</evidence>
<dbReference type="GO" id="GO:0051082">
    <property type="term" value="F:unfolded protein binding"/>
    <property type="evidence" value="ECO:0007669"/>
    <property type="project" value="UniProtKB-UniRule"/>
</dbReference>
<feature type="binding site" evidence="8">
    <location>
        <position position="200"/>
    </location>
    <ligand>
        <name>Zn(2+)</name>
        <dbReference type="ChEBI" id="CHEBI:29105"/>
        <label>2</label>
    </ligand>
</feature>
<evidence type="ECO:0000256" key="4">
    <source>
        <dbReference type="ARBA" id="ARBA00022833"/>
    </source>
</evidence>
<feature type="binding site" evidence="8">
    <location>
        <position position="174"/>
    </location>
    <ligand>
        <name>Zn(2+)</name>
        <dbReference type="ChEBI" id="CHEBI:29105"/>
        <label>2</label>
    </ligand>
</feature>
<dbReference type="GO" id="GO:0006260">
    <property type="term" value="P:DNA replication"/>
    <property type="evidence" value="ECO:0007669"/>
    <property type="project" value="UniProtKB-KW"/>
</dbReference>
<dbReference type="PRINTS" id="PR00625">
    <property type="entry name" value="JDOMAIN"/>
</dbReference>
<dbReference type="PROSITE" id="PS51188">
    <property type="entry name" value="ZF_CR"/>
    <property type="match status" value="1"/>
</dbReference>
<feature type="zinc finger region" description="CR-type" evidence="9">
    <location>
        <begin position="144"/>
        <end position="226"/>
    </location>
</feature>
<dbReference type="PROSITE" id="PS50076">
    <property type="entry name" value="DNAJ_2"/>
    <property type="match status" value="1"/>
</dbReference>
<dbReference type="InterPro" id="IPR008971">
    <property type="entry name" value="HSP40/DnaJ_pept-bd"/>
</dbReference>
<dbReference type="Gene3D" id="2.60.260.20">
    <property type="entry name" value="Urease metallochaperone UreE, N-terminal domain"/>
    <property type="match status" value="2"/>
</dbReference>
<dbReference type="CDD" id="cd10719">
    <property type="entry name" value="DnaJ_zf"/>
    <property type="match status" value="1"/>
</dbReference>
<keyword evidence="5 8" id="KW-0143">Chaperone</keyword>
<feature type="binding site" evidence="8">
    <location>
        <position position="157"/>
    </location>
    <ligand>
        <name>Zn(2+)</name>
        <dbReference type="ChEBI" id="CHEBI:29105"/>
        <label>1</label>
    </ligand>
</feature>
<evidence type="ECO:0000256" key="8">
    <source>
        <dbReference type="HAMAP-Rule" id="MF_01152"/>
    </source>
</evidence>
<dbReference type="Proteomes" id="UP000177177">
    <property type="component" value="Unassembled WGS sequence"/>
</dbReference>
<comment type="subunit">
    <text evidence="8">Homodimer.</text>
</comment>
<keyword evidence="4 8" id="KW-0862">Zinc</keyword>
<name>A0A1G2KW45_9BACT</name>
<dbReference type="SUPFAM" id="SSF49493">
    <property type="entry name" value="HSP40/DnaJ peptide-binding domain"/>
    <property type="match status" value="2"/>
</dbReference>
<dbReference type="NCBIfam" id="TIGR02349">
    <property type="entry name" value="DnaJ_bact"/>
    <property type="match status" value="1"/>
</dbReference>
<dbReference type="SUPFAM" id="SSF46565">
    <property type="entry name" value="Chaperone J-domain"/>
    <property type="match status" value="1"/>
</dbReference>
<dbReference type="InterPro" id="IPR018253">
    <property type="entry name" value="DnaJ_domain_CS"/>
</dbReference>
<dbReference type="InterPro" id="IPR002939">
    <property type="entry name" value="DnaJ_C"/>
</dbReference>
<dbReference type="InterPro" id="IPR012724">
    <property type="entry name" value="DnaJ"/>
</dbReference>
<evidence type="ECO:0000313" key="12">
    <source>
        <dbReference type="EMBL" id="OHA03646.1"/>
    </source>
</evidence>
<dbReference type="GO" id="GO:0008270">
    <property type="term" value="F:zinc ion binding"/>
    <property type="evidence" value="ECO:0007669"/>
    <property type="project" value="UniProtKB-UniRule"/>
</dbReference>
<feature type="binding site" evidence="8">
    <location>
        <position position="160"/>
    </location>
    <ligand>
        <name>Zn(2+)</name>
        <dbReference type="ChEBI" id="CHEBI:29105"/>
        <label>1</label>
    </ligand>
</feature>
<evidence type="ECO:0000256" key="9">
    <source>
        <dbReference type="PROSITE-ProRule" id="PRU00546"/>
    </source>
</evidence>
<dbReference type="GO" id="GO:0005524">
    <property type="term" value="F:ATP binding"/>
    <property type="evidence" value="ECO:0007669"/>
    <property type="project" value="InterPro"/>
</dbReference>
<comment type="domain">
    <text evidence="8">The J domain is necessary and sufficient to stimulate DnaK ATPase activity. Zinc center 1 plays an important role in the autonomous, DnaK-independent chaperone activity of DnaJ. Zinc center 2 is essential for interaction with DnaK and for DnaJ activity.</text>
</comment>
<dbReference type="InterPro" id="IPR001623">
    <property type="entry name" value="DnaJ_domain"/>
</dbReference>
<dbReference type="CDD" id="cd10747">
    <property type="entry name" value="DnaJ_C"/>
    <property type="match status" value="1"/>
</dbReference>
<dbReference type="PANTHER" id="PTHR43096:SF52">
    <property type="entry name" value="DNAJ HOMOLOG 1, MITOCHONDRIAL-RELATED"/>
    <property type="match status" value="1"/>
</dbReference>
<dbReference type="Gene3D" id="1.10.287.110">
    <property type="entry name" value="DnaJ domain"/>
    <property type="match status" value="1"/>
</dbReference>
<dbReference type="CDD" id="cd06257">
    <property type="entry name" value="DnaJ"/>
    <property type="match status" value="1"/>
</dbReference>
<dbReference type="InterPro" id="IPR001305">
    <property type="entry name" value="HSP_DnaJ_Cys-rich_dom"/>
</dbReference>
<keyword evidence="3 8" id="KW-0863">Zinc-finger</keyword>
<evidence type="ECO:0000259" key="10">
    <source>
        <dbReference type="PROSITE" id="PS50076"/>
    </source>
</evidence>
<comment type="caution">
    <text evidence="8">Lacks conserved residue(s) required for the propagation of feature annotation.</text>
</comment>
<dbReference type="Gene3D" id="2.10.230.10">
    <property type="entry name" value="Heat shock protein DnaJ, cysteine-rich domain"/>
    <property type="match status" value="1"/>
</dbReference>
<evidence type="ECO:0000259" key="11">
    <source>
        <dbReference type="PROSITE" id="PS51188"/>
    </source>
</evidence>
<dbReference type="GO" id="GO:0005737">
    <property type="term" value="C:cytoplasm"/>
    <property type="evidence" value="ECO:0007669"/>
    <property type="project" value="UniProtKB-SubCell"/>
</dbReference>
<dbReference type="HAMAP" id="MF_01152">
    <property type="entry name" value="DnaJ"/>
    <property type="match status" value="1"/>
</dbReference>
<reference evidence="12 13" key="1">
    <citation type="journal article" date="2016" name="Nat. Commun.">
        <title>Thousands of microbial genomes shed light on interconnected biogeochemical processes in an aquifer system.</title>
        <authorList>
            <person name="Anantharaman K."/>
            <person name="Brown C.T."/>
            <person name="Hug L.A."/>
            <person name="Sharon I."/>
            <person name="Castelle C.J."/>
            <person name="Probst A.J."/>
            <person name="Thomas B.C."/>
            <person name="Singh A."/>
            <person name="Wilkins M.J."/>
            <person name="Karaoz U."/>
            <person name="Brodie E.L."/>
            <person name="Williams K.H."/>
            <person name="Hubbard S.S."/>
            <person name="Banfield J.F."/>
        </authorList>
    </citation>
    <scope>NUCLEOTIDE SEQUENCE [LARGE SCALE GENOMIC DNA]</scope>
</reference>
<dbReference type="GO" id="GO:0042026">
    <property type="term" value="P:protein refolding"/>
    <property type="evidence" value="ECO:0007669"/>
    <property type="project" value="TreeGrafter"/>
</dbReference>
<dbReference type="PROSITE" id="PS00636">
    <property type="entry name" value="DNAJ_1"/>
    <property type="match status" value="1"/>
</dbReference>
<keyword evidence="8" id="KW-0235">DNA replication</keyword>
<evidence type="ECO:0000313" key="13">
    <source>
        <dbReference type="Proteomes" id="UP000177177"/>
    </source>
</evidence>
<evidence type="ECO:0000256" key="3">
    <source>
        <dbReference type="ARBA" id="ARBA00022771"/>
    </source>
</evidence>
<proteinExistence type="inferred from homology"/>
<feature type="binding site" evidence="8">
    <location>
        <position position="214"/>
    </location>
    <ligand>
        <name>Zn(2+)</name>
        <dbReference type="ChEBI" id="CHEBI:29105"/>
        <label>1</label>
    </ligand>
</feature>
<accession>A0A1G2KW45</accession>
<dbReference type="InterPro" id="IPR036410">
    <property type="entry name" value="HSP_DnaJ_Cys-rich_dom_sf"/>
</dbReference>
<gene>
    <name evidence="8" type="primary">dnaJ</name>
    <name evidence="12" type="ORF">A3C92_01060</name>
</gene>
<keyword evidence="1 8" id="KW-0479">Metal-binding</keyword>
<dbReference type="GO" id="GO:0031072">
    <property type="term" value="F:heat shock protein binding"/>
    <property type="evidence" value="ECO:0007669"/>
    <property type="project" value="InterPro"/>
</dbReference>
<feature type="binding site" evidence="8">
    <location>
        <position position="177"/>
    </location>
    <ligand>
        <name>Zn(2+)</name>
        <dbReference type="ChEBI" id="CHEBI:29105"/>
        <label>2</label>
    </ligand>
</feature>
<organism evidence="12 13">
    <name type="scientific">Candidatus Sungbacteria bacterium RIFCSPHIGHO2_02_FULL_53_17</name>
    <dbReference type="NCBI Taxonomy" id="1802275"/>
    <lineage>
        <taxon>Bacteria</taxon>
        <taxon>Candidatus Sungiibacteriota</taxon>
    </lineage>
</organism>
<evidence type="ECO:0000256" key="6">
    <source>
        <dbReference type="ARBA" id="ARBA00061004"/>
    </source>
</evidence>
<feature type="binding site" evidence="8">
    <location>
        <position position="217"/>
    </location>
    <ligand>
        <name>Zn(2+)</name>
        <dbReference type="ChEBI" id="CHEBI:29105"/>
        <label>1</label>
    </ligand>
</feature>
<feature type="binding site" evidence="8">
    <location>
        <position position="203"/>
    </location>
    <ligand>
        <name>Zn(2+)</name>
        <dbReference type="ChEBI" id="CHEBI:29105"/>
        <label>2</label>
    </ligand>
</feature>
<dbReference type="SMART" id="SM00271">
    <property type="entry name" value="DnaJ"/>
    <property type="match status" value="1"/>
</dbReference>
<keyword evidence="8" id="KW-0346">Stress response</keyword>
<comment type="function">
    <text evidence="8">Participates actively in the response to hyperosmotic and heat shock by preventing the aggregation of stress-denatured proteins and by disaggregating proteins, also in an autonomous, DnaK-independent fashion. Unfolded proteins bind initially to DnaJ; upon interaction with the DnaJ-bound protein, DnaK hydrolyzes its bound ATP, resulting in the formation of a stable complex. GrpE releases ADP from DnaK; ATP binding to DnaK triggers the release of the substrate protein, thus completing the reaction cycle. Several rounds of ATP-dependent interactions between DnaJ, DnaK and GrpE are required for fully efficient folding. Also involved, together with DnaK and GrpE, in the DNA replication of plasmids through activation of initiation proteins.</text>
</comment>
<feature type="domain" description="J" evidence="10">
    <location>
        <begin position="4"/>
        <end position="65"/>
    </location>
</feature>
<dbReference type="SUPFAM" id="SSF57938">
    <property type="entry name" value="DnaJ/Hsp40 cysteine-rich domain"/>
    <property type="match status" value="1"/>
</dbReference>
<dbReference type="Pfam" id="PF01556">
    <property type="entry name" value="DnaJ_C"/>
    <property type="match status" value="1"/>
</dbReference>
<feature type="domain" description="CR-type" evidence="11">
    <location>
        <begin position="144"/>
        <end position="226"/>
    </location>
</feature>
<keyword evidence="8" id="KW-0963">Cytoplasm</keyword>
<comment type="caution">
    <text evidence="12">The sequence shown here is derived from an EMBL/GenBank/DDBJ whole genome shotgun (WGS) entry which is preliminary data.</text>
</comment>
<dbReference type="FunFam" id="2.10.230.10:FF:000002">
    <property type="entry name" value="Molecular chaperone DnaJ"/>
    <property type="match status" value="1"/>
</dbReference>
<dbReference type="EMBL" id="MHQN01000014">
    <property type="protein sequence ID" value="OHA03646.1"/>
    <property type="molecule type" value="Genomic_DNA"/>
</dbReference>
<comment type="subcellular location">
    <subcellularLocation>
        <location evidence="8">Cytoplasm</location>
    </subcellularLocation>
</comment>
<evidence type="ECO:0000256" key="2">
    <source>
        <dbReference type="ARBA" id="ARBA00022737"/>
    </source>
</evidence>
<dbReference type="Pfam" id="PF00226">
    <property type="entry name" value="DnaJ"/>
    <property type="match status" value="1"/>
</dbReference>
<dbReference type="Pfam" id="PF00684">
    <property type="entry name" value="DnaJ_CXXCXGXG"/>
    <property type="match status" value="1"/>
</dbReference>
<dbReference type="InterPro" id="IPR036869">
    <property type="entry name" value="J_dom_sf"/>
</dbReference>
<dbReference type="GO" id="GO:0009408">
    <property type="term" value="P:response to heat"/>
    <property type="evidence" value="ECO:0007669"/>
    <property type="project" value="InterPro"/>
</dbReference>
<sequence length="366" mass="39963">MAKDYYKLLGVARNATKDEVKKAYRTLAHKFHPDKGGDEKRFKEINEAYQILSDERKRNQYDQFGQVFEGGDARGGASAGGFNWPGGFRVDFGEGFDGRGFADFDFSDVVDDFFGGAGRRKAAQERGRDIRIGIEISFDESVLGAKKEIEIMRLVRCSRCNGAGGEPGATVRMCPACQGKGHIQKTQRTFLGSFTSVATCTDCRGTGKIPEQPCTECRSKGVLEKQETLEIFIPRGIRDGEVLKITGKGDAISGGRTPGDLYIEIRVIPDPSRRRQGDDIIASLSLKVSQAALGDTVELTTIDGSIRLKVPEGTQSGDILSVRGKGAWRTSGYGRGDLLVQIKMETPKGLSKKGKDLMKQLAEEGM</sequence>
<evidence type="ECO:0000256" key="1">
    <source>
        <dbReference type="ARBA" id="ARBA00022723"/>
    </source>
</evidence>
<dbReference type="FunFam" id="2.60.260.20:FF:000005">
    <property type="entry name" value="Chaperone protein dnaJ 1, mitochondrial"/>
    <property type="match status" value="1"/>
</dbReference>
<protein>
    <recommendedName>
        <fullName evidence="7 8">Chaperone protein DnaJ</fullName>
    </recommendedName>
</protein>
<dbReference type="PANTHER" id="PTHR43096">
    <property type="entry name" value="DNAJ HOMOLOG 1, MITOCHONDRIAL-RELATED"/>
    <property type="match status" value="1"/>
</dbReference>
<comment type="similarity">
    <text evidence="6 8">Belongs to the DnaJ family.</text>
</comment>
<keyword evidence="2 8" id="KW-0677">Repeat</keyword>
<dbReference type="AlphaFoldDB" id="A0A1G2KW45"/>
<comment type="cofactor">
    <cofactor evidence="8">
        <name>Zn(2+)</name>
        <dbReference type="ChEBI" id="CHEBI:29105"/>
    </cofactor>
    <text evidence="8">Binds 2 Zn(2+) ions per monomer.</text>
</comment>